<keyword evidence="1" id="KW-0472">Membrane</keyword>
<protein>
    <submittedName>
        <fullName evidence="2">Uncharacterized protein</fullName>
    </submittedName>
</protein>
<feature type="transmembrane region" description="Helical" evidence="1">
    <location>
        <begin position="7"/>
        <end position="26"/>
    </location>
</feature>
<accession>A0A1I6NVK3</accession>
<gene>
    <name evidence="2" type="ORF">SAMN04488006_0621</name>
</gene>
<evidence type="ECO:0000313" key="3">
    <source>
        <dbReference type="Proteomes" id="UP000199312"/>
    </source>
</evidence>
<evidence type="ECO:0000313" key="2">
    <source>
        <dbReference type="EMBL" id="SFS31930.1"/>
    </source>
</evidence>
<reference evidence="3" key="1">
    <citation type="submission" date="2016-10" db="EMBL/GenBank/DDBJ databases">
        <authorList>
            <person name="Varghese N."/>
            <person name="Submissions S."/>
        </authorList>
    </citation>
    <scope>NUCLEOTIDE SEQUENCE [LARGE SCALE GENOMIC DNA]</scope>
    <source>
        <strain evidence="3">DSM 24450</strain>
    </source>
</reference>
<keyword evidence="1" id="KW-1133">Transmembrane helix</keyword>
<feature type="transmembrane region" description="Helical" evidence="1">
    <location>
        <begin position="32"/>
        <end position="56"/>
    </location>
</feature>
<dbReference type="STRING" id="593133.SAMN04488006_0621"/>
<keyword evidence="1" id="KW-0812">Transmembrane</keyword>
<dbReference type="Proteomes" id="UP000199312">
    <property type="component" value="Unassembled WGS sequence"/>
</dbReference>
<proteinExistence type="predicted"/>
<sequence>MTNKIGLFTALISFLIGTILLIIFYLTNSYSMTLFGMIFIAIAGIINLGVLVKVLINLINEKENRKKHILTSGIMILNIPIAVFYFFIVMFLMSTMRISLINETGAKLTDLKIIGGETKIINELGVGERQTEWIPIKSENPIILEYRIDGETKHETIYSYPVTGERINHRIGNNSNRIENTY</sequence>
<dbReference type="AlphaFoldDB" id="A0A1I6NVK3"/>
<feature type="transmembrane region" description="Helical" evidence="1">
    <location>
        <begin position="68"/>
        <end position="93"/>
    </location>
</feature>
<evidence type="ECO:0000256" key="1">
    <source>
        <dbReference type="SAM" id="Phobius"/>
    </source>
</evidence>
<keyword evidence="3" id="KW-1185">Reference proteome</keyword>
<name>A0A1I6NVK3_9FLAO</name>
<dbReference type="EMBL" id="FOZP01000001">
    <property type="protein sequence ID" value="SFS31930.1"/>
    <property type="molecule type" value="Genomic_DNA"/>
</dbReference>
<organism evidence="2 3">
    <name type="scientific">Lutibacter maritimus</name>
    <dbReference type="NCBI Taxonomy" id="593133"/>
    <lineage>
        <taxon>Bacteria</taxon>
        <taxon>Pseudomonadati</taxon>
        <taxon>Bacteroidota</taxon>
        <taxon>Flavobacteriia</taxon>
        <taxon>Flavobacteriales</taxon>
        <taxon>Flavobacteriaceae</taxon>
        <taxon>Lutibacter</taxon>
    </lineage>
</organism>